<dbReference type="PROSITE" id="PS50850">
    <property type="entry name" value="MFS"/>
    <property type="match status" value="1"/>
</dbReference>
<feature type="transmembrane region" description="Helical" evidence="6">
    <location>
        <begin position="304"/>
        <end position="322"/>
    </location>
</feature>
<feature type="transmembrane region" description="Helical" evidence="6">
    <location>
        <begin position="402"/>
        <end position="419"/>
    </location>
</feature>
<feature type="transmembrane region" description="Helical" evidence="6">
    <location>
        <begin position="162"/>
        <end position="179"/>
    </location>
</feature>
<organism evidence="8 9">
    <name type="scientific">Podospora fimiseda</name>
    <dbReference type="NCBI Taxonomy" id="252190"/>
    <lineage>
        <taxon>Eukaryota</taxon>
        <taxon>Fungi</taxon>
        <taxon>Dikarya</taxon>
        <taxon>Ascomycota</taxon>
        <taxon>Pezizomycotina</taxon>
        <taxon>Sordariomycetes</taxon>
        <taxon>Sordariomycetidae</taxon>
        <taxon>Sordariales</taxon>
        <taxon>Podosporaceae</taxon>
        <taxon>Podospora</taxon>
    </lineage>
</organism>
<protein>
    <submittedName>
        <fullName evidence="8">Major facilitator superfamily domain-containing protein</fullName>
    </submittedName>
</protein>
<keyword evidence="2 6" id="KW-0812">Transmembrane</keyword>
<comment type="subcellular location">
    <subcellularLocation>
        <location evidence="1">Membrane</location>
        <topology evidence="1">Multi-pass membrane protein</topology>
    </subcellularLocation>
</comment>
<evidence type="ECO:0000313" key="9">
    <source>
        <dbReference type="Proteomes" id="UP001301958"/>
    </source>
</evidence>
<dbReference type="GO" id="GO:0005886">
    <property type="term" value="C:plasma membrane"/>
    <property type="evidence" value="ECO:0007669"/>
    <property type="project" value="TreeGrafter"/>
</dbReference>
<reference evidence="8" key="2">
    <citation type="submission" date="2023-05" db="EMBL/GenBank/DDBJ databases">
        <authorList>
            <consortium name="Lawrence Berkeley National Laboratory"/>
            <person name="Steindorff A."/>
            <person name="Hensen N."/>
            <person name="Bonometti L."/>
            <person name="Westerberg I."/>
            <person name="Brannstrom I.O."/>
            <person name="Guillou S."/>
            <person name="Cros-Aarteil S."/>
            <person name="Calhoun S."/>
            <person name="Haridas S."/>
            <person name="Kuo A."/>
            <person name="Mondo S."/>
            <person name="Pangilinan J."/>
            <person name="Riley R."/>
            <person name="Labutti K."/>
            <person name="Andreopoulos B."/>
            <person name="Lipzen A."/>
            <person name="Chen C."/>
            <person name="Yanf M."/>
            <person name="Daum C."/>
            <person name="Ng V."/>
            <person name="Clum A."/>
            <person name="Ohm R."/>
            <person name="Martin F."/>
            <person name="Silar P."/>
            <person name="Natvig D."/>
            <person name="Lalanne C."/>
            <person name="Gautier V."/>
            <person name="Ament-Velasquez S.L."/>
            <person name="Kruys A."/>
            <person name="Hutchinson M.I."/>
            <person name="Powell A.J."/>
            <person name="Barry K."/>
            <person name="Miller A.N."/>
            <person name="Grigoriev I.V."/>
            <person name="Debuchy R."/>
            <person name="Gladieux P."/>
            <person name="Thoren M.H."/>
            <person name="Johannesson H."/>
        </authorList>
    </citation>
    <scope>NUCLEOTIDE SEQUENCE</scope>
    <source>
        <strain evidence="8">CBS 990.96</strain>
    </source>
</reference>
<feature type="region of interest" description="Disordered" evidence="5">
    <location>
        <begin position="500"/>
        <end position="547"/>
    </location>
</feature>
<keyword evidence="9" id="KW-1185">Reference proteome</keyword>
<feature type="domain" description="Major facilitator superfamily (MFS) profile" evidence="7">
    <location>
        <begin position="94"/>
        <end position="496"/>
    </location>
</feature>
<dbReference type="Gene3D" id="1.20.1250.20">
    <property type="entry name" value="MFS general substrate transporter like domains"/>
    <property type="match status" value="2"/>
</dbReference>
<evidence type="ECO:0000259" key="7">
    <source>
        <dbReference type="PROSITE" id="PS50850"/>
    </source>
</evidence>
<feature type="compositionally biased region" description="Basic and acidic residues" evidence="5">
    <location>
        <begin position="538"/>
        <end position="547"/>
    </location>
</feature>
<accession>A0AAN7BL66</accession>
<feature type="transmembrane region" description="Helical" evidence="6">
    <location>
        <begin position="342"/>
        <end position="364"/>
    </location>
</feature>
<dbReference type="FunFam" id="1.20.1250.20:FF:000465">
    <property type="entry name" value="Carboxylic acid transporter protein homolog"/>
    <property type="match status" value="1"/>
</dbReference>
<proteinExistence type="predicted"/>
<dbReference type="InterPro" id="IPR020846">
    <property type="entry name" value="MFS_dom"/>
</dbReference>
<keyword evidence="4 6" id="KW-0472">Membrane</keyword>
<name>A0AAN7BL66_9PEZI</name>
<dbReference type="AlphaFoldDB" id="A0AAN7BL66"/>
<keyword evidence="3 6" id="KW-1133">Transmembrane helix</keyword>
<evidence type="ECO:0000256" key="2">
    <source>
        <dbReference type="ARBA" id="ARBA00022692"/>
    </source>
</evidence>
<dbReference type="InterPro" id="IPR036259">
    <property type="entry name" value="MFS_trans_sf"/>
</dbReference>
<gene>
    <name evidence="8" type="ORF">QBC38DRAFT_255478</name>
</gene>
<comment type="caution">
    <text evidence="8">The sequence shown here is derived from an EMBL/GenBank/DDBJ whole genome shotgun (WGS) entry which is preliminary data.</text>
</comment>
<dbReference type="SUPFAM" id="SSF103473">
    <property type="entry name" value="MFS general substrate transporter"/>
    <property type="match status" value="1"/>
</dbReference>
<dbReference type="InterPro" id="IPR011701">
    <property type="entry name" value="MFS"/>
</dbReference>
<dbReference type="PANTHER" id="PTHR23508">
    <property type="entry name" value="CARBOXYLIC ACID TRANSPORTER PROTEIN HOMOLOG"/>
    <property type="match status" value="1"/>
</dbReference>
<feature type="transmembrane region" description="Helical" evidence="6">
    <location>
        <begin position="373"/>
        <end position="390"/>
    </location>
</feature>
<reference evidence="8" key="1">
    <citation type="journal article" date="2023" name="Mol. Phylogenet. Evol.">
        <title>Genome-scale phylogeny and comparative genomics of the fungal order Sordariales.</title>
        <authorList>
            <person name="Hensen N."/>
            <person name="Bonometti L."/>
            <person name="Westerberg I."/>
            <person name="Brannstrom I.O."/>
            <person name="Guillou S."/>
            <person name="Cros-Aarteil S."/>
            <person name="Calhoun S."/>
            <person name="Haridas S."/>
            <person name="Kuo A."/>
            <person name="Mondo S."/>
            <person name="Pangilinan J."/>
            <person name="Riley R."/>
            <person name="LaButti K."/>
            <person name="Andreopoulos B."/>
            <person name="Lipzen A."/>
            <person name="Chen C."/>
            <person name="Yan M."/>
            <person name="Daum C."/>
            <person name="Ng V."/>
            <person name="Clum A."/>
            <person name="Steindorff A."/>
            <person name="Ohm R.A."/>
            <person name="Martin F."/>
            <person name="Silar P."/>
            <person name="Natvig D.O."/>
            <person name="Lalanne C."/>
            <person name="Gautier V."/>
            <person name="Ament-Velasquez S.L."/>
            <person name="Kruys A."/>
            <person name="Hutchinson M.I."/>
            <person name="Powell A.J."/>
            <person name="Barry K."/>
            <person name="Miller A.N."/>
            <person name="Grigoriev I.V."/>
            <person name="Debuchy R."/>
            <person name="Gladieux P."/>
            <person name="Hiltunen Thoren M."/>
            <person name="Johannesson H."/>
        </authorList>
    </citation>
    <scope>NUCLEOTIDE SEQUENCE</scope>
    <source>
        <strain evidence="8">CBS 990.96</strain>
    </source>
</reference>
<feature type="transmembrane region" description="Helical" evidence="6">
    <location>
        <begin position="469"/>
        <end position="491"/>
    </location>
</feature>
<evidence type="ECO:0000256" key="4">
    <source>
        <dbReference type="ARBA" id="ARBA00023136"/>
    </source>
</evidence>
<dbReference type="CDD" id="cd17316">
    <property type="entry name" value="MFS_SV2_like"/>
    <property type="match status" value="1"/>
</dbReference>
<dbReference type="FunFam" id="1.20.1250.20:FF:000395">
    <property type="entry name" value="Carboxylic acid transporter protein homolog"/>
    <property type="match status" value="1"/>
</dbReference>
<feature type="transmembrane region" description="Helical" evidence="6">
    <location>
        <begin position="185"/>
        <end position="204"/>
    </location>
</feature>
<feature type="transmembrane region" description="Helical" evidence="6">
    <location>
        <begin position="225"/>
        <end position="243"/>
    </location>
</feature>
<dbReference type="Proteomes" id="UP001301958">
    <property type="component" value="Unassembled WGS sequence"/>
</dbReference>
<dbReference type="GO" id="GO:0046943">
    <property type="term" value="F:carboxylic acid transmembrane transporter activity"/>
    <property type="evidence" value="ECO:0007669"/>
    <property type="project" value="TreeGrafter"/>
</dbReference>
<dbReference type="PANTHER" id="PTHR23508:SF9">
    <property type="entry name" value="CARBOXYLIC ACID TRANSPORT PROTEIN (AFU_ORTHOLOGUE AFUA_2G09450)"/>
    <property type="match status" value="1"/>
</dbReference>
<feature type="transmembrane region" description="Helical" evidence="6">
    <location>
        <begin position="130"/>
        <end position="150"/>
    </location>
</feature>
<evidence type="ECO:0000256" key="5">
    <source>
        <dbReference type="SAM" id="MobiDB-lite"/>
    </source>
</evidence>
<feature type="transmembrane region" description="Helical" evidence="6">
    <location>
        <begin position="249"/>
        <end position="268"/>
    </location>
</feature>
<evidence type="ECO:0000256" key="3">
    <source>
        <dbReference type="ARBA" id="ARBA00022989"/>
    </source>
</evidence>
<evidence type="ECO:0000313" key="8">
    <source>
        <dbReference type="EMBL" id="KAK4225591.1"/>
    </source>
</evidence>
<sequence>MERTGEPAAPIARGKFHNYILSIPKPHPQLTNQKTTPGILPTAKQSWKDLFNFKQRILVTNPTTNHTSTEWGKPVPLRNPISLLAQLSAKDWLFFIVGFCAWTADAFDFHALSIQQVKLAKYYNTSKTNISTAITLTLLLRSLGAAMFGLAGDKWGRKWPMVFNMVILGVLQIATIYSATFPQFLGVRALFGLFMGGVYGNAIAMALENSPVDARGLMSGILQQGYSFGYVCAACANLGVGGGDESWKTVFWIGAGVSIGVGVVRCFFPDSQQFLDAKKEGKKKGSATAGAFWRETKVMLGQEWKMCIYCIILMTWFNYYSHTSQDSYTTFMLTQKELGNSSASRASIIMKTGACVGGTIIGYFSQWFGRRRTIICAALISMALIPAWILPEGERNLSASGFFMQFFVQGAWGVIPIHLNELSPPAFRSSFPGITYQLGNMISSPSAQIVNAISESHFVKSRSGKRAEAYGPTMGIATAIIALGIAATTALGPEMRGREFEKTKPAGMNISEGGNGSSADDVEFGSISDKAQVGQCEDGGRTIDEKK</sequence>
<evidence type="ECO:0000256" key="1">
    <source>
        <dbReference type="ARBA" id="ARBA00004141"/>
    </source>
</evidence>
<evidence type="ECO:0000256" key="6">
    <source>
        <dbReference type="SAM" id="Phobius"/>
    </source>
</evidence>
<dbReference type="EMBL" id="MU865363">
    <property type="protein sequence ID" value="KAK4225591.1"/>
    <property type="molecule type" value="Genomic_DNA"/>
</dbReference>
<dbReference type="Pfam" id="PF07690">
    <property type="entry name" value="MFS_1"/>
    <property type="match status" value="1"/>
</dbReference>